<evidence type="ECO:0000256" key="1">
    <source>
        <dbReference type="ARBA" id="ARBA00009658"/>
    </source>
</evidence>
<reference evidence="4 5" key="1">
    <citation type="journal article" date="2010" name="Cell">
        <title>The genome of Naegleria gruberi illuminates early eukaryotic versatility.</title>
        <authorList>
            <person name="Fritz-Laylin L.K."/>
            <person name="Prochnik S.E."/>
            <person name="Ginger M.L."/>
            <person name="Dacks J.B."/>
            <person name="Carpenter M.L."/>
            <person name="Field M.C."/>
            <person name="Kuo A."/>
            <person name="Paredez A."/>
            <person name="Chapman J."/>
            <person name="Pham J."/>
            <person name="Shu S."/>
            <person name="Neupane R."/>
            <person name="Cipriano M."/>
            <person name="Mancuso J."/>
            <person name="Tu H."/>
            <person name="Salamov A."/>
            <person name="Lindquist E."/>
            <person name="Shapiro H."/>
            <person name="Lucas S."/>
            <person name="Grigoriev I.V."/>
            <person name="Cande W.Z."/>
            <person name="Fulton C."/>
            <person name="Rokhsar D.S."/>
            <person name="Dawson S.C."/>
        </authorList>
    </citation>
    <scope>NUCLEOTIDE SEQUENCE [LARGE SCALE GENOMIC DNA]</scope>
    <source>
        <strain evidence="4 5">NEG-M</strain>
    </source>
</reference>
<dbReference type="GO" id="GO:0007005">
    <property type="term" value="P:mitochondrion organization"/>
    <property type="evidence" value="ECO:0007669"/>
    <property type="project" value="TreeGrafter"/>
</dbReference>
<dbReference type="KEGG" id="ngr:NAEGRDRAFT_78683"/>
<keyword evidence="5" id="KW-1185">Reference proteome</keyword>
<comment type="similarity">
    <text evidence="1 2">Belongs to the prohibitin family.</text>
</comment>
<evidence type="ECO:0000313" key="5">
    <source>
        <dbReference type="Proteomes" id="UP000006671"/>
    </source>
</evidence>
<comment type="subcellular location">
    <subcellularLocation>
        <location evidence="2">Mitochondrion inner membrane</location>
    </subcellularLocation>
</comment>
<keyword evidence="2" id="KW-0496">Mitochondrion</keyword>
<dbReference type="AlphaFoldDB" id="D2V5Q3"/>
<dbReference type="InParanoid" id="D2V5Q3"/>
<dbReference type="EMBL" id="GG738853">
    <property type="protein sequence ID" value="EFC47838.1"/>
    <property type="molecule type" value="Genomic_DNA"/>
</dbReference>
<keyword evidence="2" id="KW-0999">Mitochondrion inner membrane</keyword>
<dbReference type="GO" id="GO:0005743">
    <property type="term" value="C:mitochondrial inner membrane"/>
    <property type="evidence" value="ECO:0007669"/>
    <property type="project" value="UniProtKB-SubCell"/>
</dbReference>
<evidence type="ECO:0000256" key="2">
    <source>
        <dbReference type="RuleBase" id="RU366048"/>
    </source>
</evidence>
<evidence type="ECO:0000259" key="3">
    <source>
        <dbReference type="Pfam" id="PF01145"/>
    </source>
</evidence>
<dbReference type="InterPro" id="IPR001107">
    <property type="entry name" value="Band_7"/>
</dbReference>
<dbReference type="PANTHER" id="PTHR23222">
    <property type="entry name" value="PROHIBITIN"/>
    <property type="match status" value="1"/>
</dbReference>
<name>D2V5Q3_NAEGR</name>
<dbReference type="STRING" id="5762.D2V5Q3"/>
<sequence>MSNQRKAPIFWILGAGLTAIAIQASYCSVKPGFKGVVFNRLSAQFEEPLEQGPHFLIPFIQKPTLFPVKTQRISNILYFTKEKDQYIRYSVKYEPLLDNINDTYRKLGKDYNITMESYANAVLRNAIVDGSVTISNNLENEMKSLLISKFKEYHFNAHDIKLEELKL</sequence>
<gene>
    <name evidence="4" type="ORF">NAEGRDRAFT_78683</name>
</gene>
<feature type="domain" description="Band 7" evidence="3">
    <location>
        <begin position="28"/>
        <end position="166"/>
    </location>
</feature>
<dbReference type="OrthoDB" id="275637at2759"/>
<dbReference type="PANTHER" id="PTHR23222:SF0">
    <property type="entry name" value="PROHIBITIN 1"/>
    <property type="match status" value="1"/>
</dbReference>
<keyword evidence="2" id="KW-0472">Membrane</keyword>
<protein>
    <recommendedName>
        <fullName evidence="2">Prohibitin</fullName>
    </recommendedName>
</protein>
<proteinExistence type="inferred from homology"/>
<dbReference type="Proteomes" id="UP000006671">
    <property type="component" value="Unassembled WGS sequence"/>
</dbReference>
<dbReference type="RefSeq" id="XP_002680582.1">
    <property type="nucleotide sequence ID" value="XM_002680536.1"/>
</dbReference>
<dbReference type="eggNOG" id="KOG3083">
    <property type="taxonomic scope" value="Eukaryota"/>
</dbReference>
<dbReference type="VEuPathDB" id="AmoebaDB:NAEGRDRAFT_78683"/>
<dbReference type="InterPro" id="IPR000163">
    <property type="entry name" value="Prohibitin"/>
</dbReference>
<evidence type="ECO:0000313" key="4">
    <source>
        <dbReference type="EMBL" id="EFC47838.1"/>
    </source>
</evidence>
<accession>D2V5Q3</accession>
<organism evidence="5">
    <name type="scientific">Naegleria gruberi</name>
    <name type="common">Amoeba</name>
    <dbReference type="NCBI Taxonomy" id="5762"/>
    <lineage>
        <taxon>Eukaryota</taxon>
        <taxon>Discoba</taxon>
        <taxon>Heterolobosea</taxon>
        <taxon>Tetramitia</taxon>
        <taxon>Eutetramitia</taxon>
        <taxon>Vahlkampfiidae</taxon>
        <taxon>Naegleria</taxon>
    </lineage>
</organism>
<dbReference type="Pfam" id="PF01145">
    <property type="entry name" value="Band_7"/>
    <property type="match status" value="1"/>
</dbReference>
<dbReference type="GeneID" id="8849502"/>